<evidence type="ECO:0000256" key="3">
    <source>
        <dbReference type="ARBA" id="ARBA00022553"/>
    </source>
</evidence>
<evidence type="ECO:0000259" key="6">
    <source>
        <dbReference type="PROSITE" id="PS50113"/>
    </source>
</evidence>
<dbReference type="SUPFAM" id="SSF55785">
    <property type="entry name" value="PYP-like sensor domain (PAS domain)"/>
    <property type="match status" value="2"/>
</dbReference>
<dbReference type="InterPro" id="IPR004358">
    <property type="entry name" value="Sig_transdc_His_kin-like_C"/>
</dbReference>
<dbReference type="SUPFAM" id="SSF55874">
    <property type="entry name" value="ATPase domain of HSP90 chaperone/DNA topoisomerase II/histidine kinase"/>
    <property type="match status" value="1"/>
</dbReference>
<dbReference type="PROSITE" id="PS50113">
    <property type="entry name" value="PAC"/>
    <property type="match status" value="1"/>
</dbReference>
<keyword evidence="7" id="KW-0614">Plasmid</keyword>
<dbReference type="SMART" id="SM00086">
    <property type="entry name" value="PAC"/>
    <property type="match status" value="1"/>
</dbReference>
<dbReference type="SMART" id="SM00387">
    <property type="entry name" value="HATPase_c"/>
    <property type="match status" value="1"/>
</dbReference>
<dbReference type="PROSITE" id="PS50109">
    <property type="entry name" value="HIS_KIN"/>
    <property type="match status" value="1"/>
</dbReference>
<sequence length="614" mass="67062">MTATGFARVDASGRLLWANQATIDLLGQPIEPAIASLLGQVLAAGGGPAEIALSDGRQVSVTAGRGEGDELILSIAPAPVGLDAPWRRTSAVLECLSQGVMAFDRELRLVAWNRRVLELLYIDPDFPRYLQPYEAVVRHIAERGGYGPGDTNRLVAQRLDHIRNAAWPFYNERVRPDGLVIETVTLALPDGGFVTTYTDITGRKRAERELAASRELLELAIRAAREGVSQWDLRTGEVWFSPQWWGLLGYGGDDAGDPRDRWEELIHPEDREAALAMVEEIASGAEQQGRLLQRFRHRSGQTVYLDTRTIGVAGPDGEVSRIVGSHTDVTESILAAESVRAAKEEAEQALRELKEAQAQLIQSEKMAALGSLVAGVTHEISTPMGIAMTGASLLADRTRVLRQEFEKGALRKGDFADFVDTATEATQLMILNIERAARLIQSFKQVAVDQASEARRSYDLADYIHEVLRSLGLKIRRSGHSVLVSCPEGVGMDGYPGALSQVLTNFVMNSITHGFGPGQRGTLRIDIRLPTMDEVELVYSDDGRGIPRDLHGKVFEPFFTTRRGEGGSGLGLSIVYTIVTRTLGGRIRLDSTPGQGVTFTLRFPRVAPAEPEPV</sequence>
<dbReference type="Pfam" id="PF02518">
    <property type="entry name" value="HATPase_c"/>
    <property type="match status" value="1"/>
</dbReference>
<keyword evidence="4" id="KW-0175">Coiled coil</keyword>
<reference evidence="8" key="1">
    <citation type="submission" date="2018-05" db="EMBL/GenBank/DDBJ databases">
        <title>Azospirillum thermophila sp. nov., a novel isolated from hot spring.</title>
        <authorList>
            <person name="Zhao Z."/>
        </authorList>
    </citation>
    <scope>NUCLEOTIDE SEQUENCE [LARGE SCALE GENOMIC DNA]</scope>
    <source>
        <strain evidence="8">CFH 70021</strain>
        <plasmid evidence="8">unnamed1</plasmid>
    </source>
</reference>
<evidence type="ECO:0000256" key="4">
    <source>
        <dbReference type="SAM" id="Coils"/>
    </source>
</evidence>
<keyword evidence="8" id="KW-1185">Reference proteome</keyword>
<dbReference type="RefSeq" id="WP_109331961.1">
    <property type="nucleotide sequence ID" value="NZ_CP029356.1"/>
</dbReference>
<organism evidence="7 8">
    <name type="scientific">Azospirillum thermophilum</name>
    <dbReference type="NCBI Taxonomy" id="2202148"/>
    <lineage>
        <taxon>Bacteria</taxon>
        <taxon>Pseudomonadati</taxon>
        <taxon>Pseudomonadota</taxon>
        <taxon>Alphaproteobacteria</taxon>
        <taxon>Rhodospirillales</taxon>
        <taxon>Azospirillaceae</taxon>
        <taxon>Azospirillum</taxon>
    </lineage>
</organism>
<dbReference type="Pfam" id="PF12860">
    <property type="entry name" value="PAS_7"/>
    <property type="match status" value="1"/>
</dbReference>
<gene>
    <name evidence="7" type="ORF">DEW08_23930</name>
</gene>
<keyword evidence="3" id="KW-0597">Phosphoprotein</keyword>
<dbReference type="Proteomes" id="UP000245629">
    <property type="component" value="Plasmid unnamed1"/>
</dbReference>
<dbReference type="InterPro" id="IPR003661">
    <property type="entry name" value="HisK_dim/P_dom"/>
</dbReference>
<dbReference type="GO" id="GO:0000155">
    <property type="term" value="F:phosphorelay sensor kinase activity"/>
    <property type="evidence" value="ECO:0007669"/>
    <property type="project" value="InterPro"/>
</dbReference>
<geneLocation type="plasmid" evidence="7 8">
    <name>unnamed1</name>
</geneLocation>
<evidence type="ECO:0000259" key="5">
    <source>
        <dbReference type="PROSITE" id="PS50109"/>
    </source>
</evidence>
<feature type="domain" description="Histidine kinase" evidence="5">
    <location>
        <begin position="375"/>
        <end position="607"/>
    </location>
</feature>
<dbReference type="PRINTS" id="PR00344">
    <property type="entry name" value="BCTRLSENSOR"/>
</dbReference>
<keyword evidence="7" id="KW-0808">Transferase</keyword>
<comment type="catalytic activity">
    <reaction evidence="1">
        <text>ATP + protein L-histidine = ADP + protein N-phospho-L-histidine.</text>
        <dbReference type="EC" id="2.7.13.3"/>
    </reaction>
</comment>
<feature type="coiled-coil region" evidence="4">
    <location>
        <begin position="336"/>
        <end position="366"/>
    </location>
</feature>
<dbReference type="InterPro" id="IPR003594">
    <property type="entry name" value="HATPase_dom"/>
</dbReference>
<proteinExistence type="predicted"/>
<dbReference type="SMART" id="SM00091">
    <property type="entry name" value="PAS"/>
    <property type="match status" value="2"/>
</dbReference>
<dbReference type="AlphaFoldDB" id="A0A2S2CXR6"/>
<dbReference type="InterPro" id="IPR000014">
    <property type="entry name" value="PAS"/>
</dbReference>
<dbReference type="OrthoDB" id="7325042at2"/>
<dbReference type="InterPro" id="IPR036097">
    <property type="entry name" value="HisK_dim/P_sf"/>
</dbReference>
<keyword evidence="7" id="KW-0418">Kinase</keyword>
<dbReference type="NCBIfam" id="TIGR00229">
    <property type="entry name" value="sensory_box"/>
    <property type="match status" value="1"/>
</dbReference>
<evidence type="ECO:0000313" key="7">
    <source>
        <dbReference type="EMBL" id="AWK89067.1"/>
    </source>
</evidence>
<dbReference type="Gene3D" id="3.30.565.10">
    <property type="entry name" value="Histidine kinase-like ATPase, C-terminal domain"/>
    <property type="match status" value="1"/>
</dbReference>
<dbReference type="InterPro" id="IPR036890">
    <property type="entry name" value="HATPase_C_sf"/>
</dbReference>
<dbReference type="InterPro" id="IPR005467">
    <property type="entry name" value="His_kinase_dom"/>
</dbReference>
<dbReference type="CDD" id="cd00130">
    <property type="entry name" value="PAS"/>
    <property type="match status" value="1"/>
</dbReference>
<dbReference type="InterPro" id="IPR001610">
    <property type="entry name" value="PAC"/>
</dbReference>
<dbReference type="Gene3D" id="1.10.287.130">
    <property type="match status" value="1"/>
</dbReference>
<dbReference type="PANTHER" id="PTHR43065:SF47">
    <property type="match status" value="1"/>
</dbReference>
<dbReference type="KEGG" id="azz:DEW08_23930"/>
<dbReference type="Gene3D" id="3.30.450.20">
    <property type="entry name" value="PAS domain"/>
    <property type="match status" value="2"/>
</dbReference>
<dbReference type="PANTHER" id="PTHR43065">
    <property type="entry name" value="SENSOR HISTIDINE KINASE"/>
    <property type="match status" value="1"/>
</dbReference>
<feature type="domain" description="PAC" evidence="6">
    <location>
        <begin position="285"/>
        <end position="341"/>
    </location>
</feature>
<dbReference type="CDD" id="cd00082">
    <property type="entry name" value="HisKA"/>
    <property type="match status" value="1"/>
</dbReference>
<evidence type="ECO:0000256" key="1">
    <source>
        <dbReference type="ARBA" id="ARBA00000085"/>
    </source>
</evidence>
<dbReference type="InterPro" id="IPR035965">
    <property type="entry name" value="PAS-like_dom_sf"/>
</dbReference>
<dbReference type="InterPro" id="IPR013655">
    <property type="entry name" value="PAS_fold_3"/>
</dbReference>
<evidence type="ECO:0000313" key="8">
    <source>
        <dbReference type="Proteomes" id="UP000245629"/>
    </source>
</evidence>
<dbReference type="EMBL" id="CP029356">
    <property type="protein sequence ID" value="AWK89067.1"/>
    <property type="molecule type" value="Genomic_DNA"/>
</dbReference>
<dbReference type="EC" id="2.7.13.3" evidence="2"/>
<dbReference type="SUPFAM" id="SSF47384">
    <property type="entry name" value="Homodimeric domain of signal transducing histidine kinase"/>
    <property type="match status" value="1"/>
</dbReference>
<protein>
    <recommendedName>
        <fullName evidence="2">histidine kinase</fullName>
        <ecNumber evidence="2">2.7.13.3</ecNumber>
    </recommendedName>
</protein>
<dbReference type="InterPro" id="IPR000700">
    <property type="entry name" value="PAS-assoc_C"/>
</dbReference>
<evidence type="ECO:0000256" key="2">
    <source>
        <dbReference type="ARBA" id="ARBA00012438"/>
    </source>
</evidence>
<name>A0A2S2CXR6_9PROT</name>
<dbReference type="CDD" id="cd00075">
    <property type="entry name" value="HATPase"/>
    <property type="match status" value="1"/>
</dbReference>
<accession>A0A2S2CXR6</accession>
<dbReference type="Pfam" id="PF08447">
    <property type="entry name" value="PAS_3"/>
    <property type="match status" value="1"/>
</dbReference>